<comment type="caution">
    <text evidence="5">The sequence shown here is derived from an EMBL/GenBank/DDBJ whole genome shotgun (WGS) entry which is preliminary data.</text>
</comment>
<dbReference type="PANTHER" id="PTHR44688">
    <property type="entry name" value="DNA-BINDING TRANSCRIPTIONAL ACTIVATOR DEVR_DOSR"/>
    <property type="match status" value="1"/>
</dbReference>
<gene>
    <name evidence="5" type="ORF">HNR10_002843</name>
</gene>
<dbReference type="InterPro" id="IPR036388">
    <property type="entry name" value="WH-like_DNA-bd_sf"/>
</dbReference>
<reference evidence="5 6" key="1">
    <citation type="submission" date="2020-07" db="EMBL/GenBank/DDBJ databases">
        <title>Sequencing the genomes of 1000 actinobacteria strains.</title>
        <authorList>
            <person name="Klenk H.-P."/>
        </authorList>
    </citation>
    <scope>NUCLEOTIDE SEQUENCE [LARGE SCALE GENOMIC DNA]</scope>
    <source>
        <strain evidence="5 6">DSM 44442</strain>
    </source>
</reference>
<evidence type="ECO:0000313" key="5">
    <source>
        <dbReference type="EMBL" id="NYJ34962.1"/>
    </source>
</evidence>
<evidence type="ECO:0000256" key="3">
    <source>
        <dbReference type="ARBA" id="ARBA00023163"/>
    </source>
</evidence>
<dbReference type="PRINTS" id="PR00038">
    <property type="entry name" value="HTHLUXR"/>
</dbReference>
<dbReference type="InterPro" id="IPR041664">
    <property type="entry name" value="AAA_16"/>
</dbReference>
<dbReference type="AlphaFoldDB" id="A0A7Z0EN47"/>
<feature type="domain" description="HTH luxR-type" evidence="4">
    <location>
        <begin position="878"/>
        <end position="940"/>
    </location>
</feature>
<proteinExistence type="predicted"/>
<dbReference type="SMART" id="SM00421">
    <property type="entry name" value="HTH_LUXR"/>
    <property type="match status" value="1"/>
</dbReference>
<keyword evidence="3" id="KW-0804">Transcription</keyword>
<dbReference type="InterPro" id="IPR016032">
    <property type="entry name" value="Sig_transdc_resp-reg_C-effctor"/>
</dbReference>
<keyword evidence="1" id="KW-0805">Transcription regulation</keyword>
<dbReference type="Gene3D" id="1.10.10.10">
    <property type="entry name" value="Winged helix-like DNA-binding domain superfamily/Winged helix DNA-binding domain"/>
    <property type="match status" value="1"/>
</dbReference>
<keyword evidence="6" id="KW-1185">Reference proteome</keyword>
<dbReference type="EMBL" id="JACCFS010000001">
    <property type="protein sequence ID" value="NYJ34962.1"/>
    <property type="molecule type" value="Genomic_DNA"/>
</dbReference>
<dbReference type="InterPro" id="IPR000792">
    <property type="entry name" value="Tscrpt_reg_LuxR_C"/>
</dbReference>
<dbReference type="GO" id="GO:0003677">
    <property type="term" value="F:DNA binding"/>
    <property type="evidence" value="ECO:0007669"/>
    <property type="project" value="UniProtKB-KW"/>
</dbReference>
<keyword evidence="2 5" id="KW-0238">DNA-binding</keyword>
<protein>
    <submittedName>
        <fullName evidence="5">DNA-binding CsgD family transcriptional regulator</fullName>
    </submittedName>
</protein>
<dbReference type="Pfam" id="PF13191">
    <property type="entry name" value="AAA_16"/>
    <property type="match status" value="1"/>
</dbReference>
<evidence type="ECO:0000256" key="1">
    <source>
        <dbReference type="ARBA" id="ARBA00023015"/>
    </source>
</evidence>
<evidence type="ECO:0000313" key="6">
    <source>
        <dbReference type="Proteomes" id="UP000572051"/>
    </source>
</evidence>
<name>A0A7Z0EN47_9ACTN</name>
<dbReference type="SUPFAM" id="SSF46894">
    <property type="entry name" value="C-terminal effector domain of the bipartite response regulators"/>
    <property type="match status" value="1"/>
</dbReference>
<evidence type="ECO:0000259" key="4">
    <source>
        <dbReference type="PROSITE" id="PS50043"/>
    </source>
</evidence>
<sequence>MAGSYTGPPSHRLRGRENELRLLADALGEARARRGACLLLSGGPGRGKTSLLEHTRAMAGDFTVLYAGGVPDESDLAFAGLQRLLRPVEPVADRMAEDRRDLLRRTLGGGAVADADRFAFYTGVLELLTLAAQEEPLLLCVDDTDRLDGPSLDSLAFVARRLTGTPVAAVFAAHGGHDKPTGARLPSSVDEPTPDALIPGVTEHIVEPLPERAIHDVITDHAPVAVGSAVRTALVAAAHGNPAAVLGFLRCLTDGQLLGNDPLPETLRLDGRLRADLLTPYTELAEPTRHLLLLAALSREPRAHVILAAGAGDQDPAPTIADLEPAEERGLVRVDGDAIVFTDPLLREAIAQGSAAGRLRAAHRELAAVVDAEHAPVDFALHTSSGTGSPDTGLAAAVAEAALHAKRLEGSLAASLTYERAAGLTPESDERACRLTSAAYESYVAGRSDRAARLLGRARPLAVSDRRRATVDLIDAQLYMRGGNAIDAADRLLAAGRDLMPHDHTLALRAFVRAADSASLAGDPVRFGRITDLALPLVRPDSSPSTRLIGAYLEGCAVSFRGDYVRSTPLLRSVNALAAEIDKPSELIWAGVTGLRLGDAPYVRSVTSRAVEVARVRVETANVPAALGFLVFSEFWSGRFPSAAGTALTGLRVARECGQSVWATQHLASLAMIAAIQGDVETCRIRAKAVAAQAGENSLGLASALAAWAQAVLELSRGNAADAFFRLRALAHAGPGHGHPTMRLLTAPHFVEAATRMGETDWAHTSLAGYRRWAEAVDSPGVLALAARCSGLLACGDEAADHFENALALHRACGDDDVEHARTQLLFGAFLRRARLPGRAREHLYNALESFERFGARLWVRQTRAELRAIGTSERGPDPSATSELTAQQQQIARLVAEGATNREVAAHMFISPRTVEHHLRGIFRKLNIRSRVDLARLFN</sequence>
<accession>A0A7Z0EN47</accession>
<dbReference type="Pfam" id="PF00196">
    <property type="entry name" value="GerE"/>
    <property type="match status" value="1"/>
</dbReference>
<dbReference type="Proteomes" id="UP000572051">
    <property type="component" value="Unassembled WGS sequence"/>
</dbReference>
<dbReference type="PROSITE" id="PS50043">
    <property type="entry name" value="HTH_LUXR_2"/>
    <property type="match status" value="1"/>
</dbReference>
<dbReference type="CDD" id="cd06170">
    <property type="entry name" value="LuxR_C_like"/>
    <property type="match status" value="1"/>
</dbReference>
<dbReference type="InterPro" id="IPR027417">
    <property type="entry name" value="P-loop_NTPase"/>
</dbReference>
<dbReference type="SMART" id="SM00382">
    <property type="entry name" value="AAA"/>
    <property type="match status" value="1"/>
</dbReference>
<dbReference type="SUPFAM" id="SSF52540">
    <property type="entry name" value="P-loop containing nucleoside triphosphate hydrolases"/>
    <property type="match status" value="1"/>
</dbReference>
<organism evidence="5 6">
    <name type="scientific">Nocardiopsis aegyptia</name>
    <dbReference type="NCBI Taxonomy" id="220378"/>
    <lineage>
        <taxon>Bacteria</taxon>
        <taxon>Bacillati</taxon>
        <taxon>Actinomycetota</taxon>
        <taxon>Actinomycetes</taxon>
        <taxon>Streptosporangiales</taxon>
        <taxon>Nocardiopsidaceae</taxon>
        <taxon>Nocardiopsis</taxon>
    </lineage>
</organism>
<dbReference type="PANTHER" id="PTHR44688:SF16">
    <property type="entry name" value="DNA-BINDING TRANSCRIPTIONAL ACTIVATOR DEVR_DOSR"/>
    <property type="match status" value="1"/>
</dbReference>
<dbReference type="GO" id="GO:0006355">
    <property type="term" value="P:regulation of DNA-templated transcription"/>
    <property type="evidence" value="ECO:0007669"/>
    <property type="project" value="InterPro"/>
</dbReference>
<dbReference type="RefSeq" id="WP_179823869.1">
    <property type="nucleotide sequence ID" value="NZ_JACCFS010000001.1"/>
</dbReference>
<evidence type="ECO:0000256" key="2">
    <source>
        <dbReference type="ARBA" id="ARBA00023125"/>
    </source>
</evidence>
<dbReference type="InterPro" id="IPR003593">
    <property type="entry name" value="AAA+_ATPase"/>
</dbReference>